<dbReference type="Proteomes" id="UP001222027">
    <property type="component" value="Unassembled WGS sequence"/>
</dbReference>
<accession>A0AAV8QQN1</accession>
<comment type="caution">
    <text evidence="1">The sequence shown here is derived from an EMBL/GenBank/DDBJ whole genome shotgun (WGS) entry which is preliminary data.</text>
</comment>
<keyword evidence="2" id="KW-1185">Reference proteome</keyword>
<name>A0AAV8QQN1_ENSVE</name>
<protein>
    <submittedName>
        <fullName evidence="1">Uncharacterized protein</fullName>
    </submittedName>
</protein>
<reference evidence="1 2" key="1">
    <citation type="submission" date="2022-12" db="EMBL/GenBank/DDBJ databases">
        <title>Chromosome-scale assembly of the Ensete ventricosum genome.</title>
        <authorList>
            <person name="Dussert Y."/>
            <person name="Stocks J."/>
            <person name="Wendawek A."/>
            <person name="Woldeyes F."/>
            <person name="Nichols R.A."/>
            <person name="Borrell J.S."/>
        </authorList>
    </citation>
    <scope>NUCLEOTIDE SEQUENCE [LARGE SCALE GENOMIC DNA]</scope>
    <source>
        <strain evidence="2">cv. Maze</strain>
        <tissue evidence="1">Seeds</tissue>
    </source>
</reference>
<proteinExistence type="predicted"/>
<dbReference type="AlphaFoldDB" id="A0AAV8QQN1"/>
<evidence type="ECO:0000313" key="2">
    <source>
        <dbReference type="Proteomes" id="UP001222027"/>
    </source>
</evidence>
<dbReference type="EMBL" id="JAQQAF010000006">
    <property type="protein sequence ID" value="KAJ8478652.1"/>
    <property type="molecule type" value="Genomic_DNA"/>
</dbReference>
<organism evidence="1 2">
    <name type="scientific">Ensete ventricosum</name>
    <name type="common">Abyssinian banana</name>
    <name type="synonym">Musa ensete</name>
    <dbReference type="NCBI Taxonomy" id="4639"/>
    <lineage>
        <taxon>Eukaryota</taxon>
        <taxon>Viridiplantae</taxon>
        <taxon>Streptophyta</taxon>
        <taxon>Embryophyta</taxon>
        <taxon>Tracheophyta</taxon>
        <taxon>Spermatophyta</taxon>
        <taxon>Magnoliopsida</taxon>
        <taxon>Liliopsida</taxon>
        <taxon>Zingiberales</taxon>
        <taxon>Musaceae</taxon>
        <taxon>Ensete</taxon>
    </lineage>
</organism>
<gene>
    <name evidence="1" type="ORF">OPV22_022379</name>
</gene>
<evidence type="ECO:0000313" key="1">
    <source>
        <dbReference type="EMBL" id="KAJ8478652.1"/>
    </source>
</evidence>
<sequence>MFRAIHRIPRRSNGSQQPRYDHIAELRISIPDLGGSRGKGPREWGGSSFLCCRPSPDRFCLLILTGFASRGHLQSSLIEE</sequence>